<dbReference type="Pfam" id="PF00534">
    <property type="entry name" value="Glycos_transf_1"/>
    <property type="match status" value="1"/>
</dbReference>
<dbReference type="PANTHER" id="PTHR45947">
    <property type="entry name" value="SULFOQUINOVOSYL TRANSFERASE SQD2"/>
    <property type="match status" value="1"/>
</dbReference>
<evidence type="ECO:0000259" key="2">
    <source>
        <dbReference type="Pfam" id="PF13439"/>
    </source>
</evidence>
<dbReference type="SUPFAM" id="SSF53756">
    <property type="entry name" value="UDP-Glycosyltransferase/glycogen phosphorylase"/>
    <property type="match status" value="1"/>
</dbReference>
<dbReference type="InterPro" id="IPR050194">
    <property type="entry name" value="Glycosyltransferase_grp1"/>
</dbReference>
<dbReference type="RefSeq" id="WP_106760249.1">
    <property type="nucleotide sequence ID" value="NZ_PXWF02000324.1"/>
</dbReference>
<dbReference type="GO" id="GO:0016757">
    <property type="term" value="F:glycosyltransferase activity"/>
    <property type="evidence" value="ECO:0007669"/>
    <property type="project" value="InterPro"/>
</dbReference>
<dbReference type="InterPro" id="IPR001296">
    <property type="entry name" value="Glyco_trans_1"/>
</dbReference>
<name>A0A2U2HC32_9BURK</name>
<evidence type="ECO:0000313" key="4">
    <source>
        <dbReference type="Proteomes" id="UP000241421"/>
    </source>
</evidence>
<gene>
    <name evidence="3" type="ORF">C7C56_026030</name>
</gene>
<dbReference type="OrthoDB" id="433681at2"/>
<reference evidence="3 4" key="1">
    <citation type="submission" date="2018-04" db="EMBL/GenBank/DDBJ databases">
        <title>Massilia violaceinigra sp. nov., a novel purple-pigmented bacterium isolated from Tianshan glacier, Xinjiang, China.</title>
        <authorList>
            <person name="Wang H."/>
        </authorList>
    </citation>
    <scope>NUCLEOTIDE SEQUENCE [LARGE SCALE GENOMIC DNA]</scope>
    <source>
        <strain evidence="3 4">B448-2</strain>
    </source>
</reference>
<dbReference type="InterPro" id="IPR028098">
    <property type="entry name" value="Glyco_trans_4-like_N"/>
</dbReference>
<sequence>MSQTAQENDGQNPMNSLGRVAIHVNAYPLPSEAFVREQARALVRFAPTMFVRRQLGPSDGLPCESIAGPGAARGWAAKAFALGPGTWAWGGRRAFAGVRLVHAHFGPNGVYAMPLARALGVPLVVSFHGFDATVRAGALARAGLAGLAYLAGLPELKRRAARVIAVSDFLAARLRAMGFPEAAIRRHYVGVDPDRFAPLAAGERSLDVVCVARLVAAKGIEELLRAFAVVAPRFPESRLRLVGAGPCATGYADLAGALGLGARVVFHGALAHAAVAQVVARCAVSVLASKTGANGSREAFGLGSIEAAAAGLPSIVSDNGGLPETVEHGVTGLVVGEARVGELADALAMFLGDAALRARFGAAGRARVLARFALGPQTEKLEDIYCEATNL</sequence>
<accession>A0A2U2HC32</accession>
<proteinExistence type="predicted"/>
<keyword evidence="3" id="KW-0808">Transferase</keyword>
<dbReference type="Proteomes" id="UP000241421">
    <property type="component" value="Unassembled WGS sequence"/>
</dbReference>
<dbReference type="Pfam" id="PF13439">
    <property type="entry name" value="Glyco_transf_4"/>
    <property type="match status" value="1"/>
</dbReference>
<organism evidence="3 4">
    <name type="scientific">Massilia glaciei</name>
    <dbReference type="NCBI Taxonomy" id="1524097"/>
    <lineage>
        <taxon>Bacteria</taxon>
        <taxon>Pseudomonadati</taxon>
        <taxon>Pseudomonadota</taxon>
        <taxon>Betaproteobacteria</taxon>
        <taxon>Burkholderiales</taxon>
        <taxon>Oxalobacteraceae</taxon>
        <taxon>Telluria group</taxon>
        <taxon>Massilia</taxon>
    </lineage>
</organism>
<feature type="domain" description="Glycosyl transferase family 1" evidence="1">
    <location>
        <begin position="199"/>
        <end position="366"/>
    </location>
</feature>
<dbReference type="EMBL" id="PXWF02000324">
    <property type="protein sequence ID" value="PWF40436.1"/>
    <property type="molecule type" value="Genomic_DNA"/>
</dbReference>
<keyword evidence="4" id="KW-1185">Reference proteome</keyword>
<protein>
    <submittedName>
        <fullName evidence="3">Glycosyl transferase</fullName>
    </submittedName>
</protein>
<feature type="domain" description="Glycosyltransferase subfamily 4-like N-terminal" evidence="2">
    <location>
        <begin position="33"/>
        <end position="195"/>
    </location>
</feature>
<dbReference type="Gene3D" id="3.40.50.2000">
    <property type="entry name" value="Glycogen Phosphorylase B"/>
    <property type="match status" value="2"/>
</dbReference>
<comment type="caution">
    <text evidence="3">The sequence shown here is derived from an EMBL/GenBank/DDBJ whole genome shotgun (WGS) entry which is preliminary data.</text>
</comment>
<dbReference type="AlphaFoldDB" id="A0A2U2HC32"/>
<evidence type="ECO:0000259" key="1">
    <source>
        <dbReference type="Pfam" id="PF00534"/>
    </source>
</evidence>
<evidence type="ECO:0000313" key="3">
    <source>
        <dbReference type="EMBL" id="PWF40436.1"/>
    </source>
</evidence>
<dbReference type="PANTHER" id="PTHR45947:SF14">
    <property type="entry name" value="SLL1723 PROTEIN"/>
    <property type="match status" value="1"/>
</dbReference>